<dbReference type="EMBL" id="CP068393">
    <property type="protein sequence ID" value="QUC66884.1"/>
    <property type="molecule type" value="Genomic_DNA"/>
</dbReference>
<protein>
    <submittedName>
        <fullName evidence="1">Uncharacterized protein</fullName>
    </submittedName>
</protein>
<organism evidence="1 2">
    <name type="scientific">Aristaeella hokkaidonensis</name>
    <dbReference type="NCBI Taxonomy" id="3046382"/>
    <lineage>
        <taxon>Bacteria</taxon>
        <taxon>Bacillati</taxon>
        <taxon>Bacillota</taxon>
        <taxon>Clostridia</taxon>
        <taxon>Eubacteriales</taxon>
        <taxon>Aristaeellaceae</taxon>
        <taxon>Aristaeella</taxon>
    </lineage>
</organism>
<name>A0AC61N181_9FIRM</name>
<gene>
    <name evidence="1" type="ORF">JYE49_13725</name>
</gene>
<keyword evidence="2" id="KW-1185">Reference proteome</keyword>
<reference evidence="1" key="1">
    <citation type="submission" date="2021-01" db="EMBL/GenBank/DDBJ databases">
        <title>Complete genome sequence of Clostridiales bacterium R-7.</title>
        <authorList>
            <person name="Mahoney-Kurpe S.C."/>
            <person name="Palevich N."/>
            <person name="Koike S."/>
            <person name="Moon C.D."/>
            <person name="Attwood G.T."/>
        </authorList>
    </citation>
    <scope>NUCLEOTIDE SEQUENCE</scope>
    <source>
        <strain evidence="1">R-7</strain>
    </source>
</reference>
<proteinExistence type="predicted"/>
<dbReference type="Proteomes" id="UP000682782">
    <property type="component" value="Chromosome"/>
</dbReference>
<evidence type="ECO:0000313" key="2">
    <source>
        <dbReference type="Proteomes" id="UP000682782"/>
    </source>
</evidence>
<sequence length="483" mass="54775">MLPETSVFFRTEDEKLQRVYDAAEEKCRFNLKDFGGDTVLVEGGGYEKIWLETQPMGGEMYALRSLEAARNNITLFMRHQRADGRLPGSIQCTGGKVEPQFNKHQGFCFPFPALNLYYLIGKDRDYLAELKESLIRFDRCLWNTRHVSGDGLLSSFCVYDTGEDLALRYGDAPCWWEGDEPPEGYQVVPMASMDVTSWSFAARRTVAEICRLQGDRSADAWERKARMVADALRRRLWDRKRGALYDRDRTGKTVDILCHNTLRCMYWGSISRGMAARFVKEHLLNPAEFRTPFPLPSVAVNDPAFRNAPENNWSGQPEGLTYQRAILALERYGYNRLVTGLGRKLIDAVYANGCRFTQQYDPFTGKASLVRMSDHQPAEEGGGEAVQDAYGPTMLACLEYIAHHYGIHPHLGQVWFSLGSGAPYAYEAAFCDHHYAIRSDGQRAEIRVDGKMLGSWKCGRRVITDENGRFLRTELIEGTGAEI</sequence>
<accession>A0AC61N181</accession>
<evidence type="ECO:0000313" key="1">
    <source>
        <dbReference type="EMBL" id="QUC66884.1"/>
    </source>
</evidence>